<dbReference type="PANTHER" id="PTHR11487:SF0">
    <property type="entry name" value="S-ACYL FATTY ACID SYNTHASE THIOESTERASE, MEDIUM CHAIN"/>
    <property type="match status" value="1"/>
</dbReference>
<evidence type="ECO:0000256" key="3">
    <source>
        <dbReference type="ARBA" id="ARBA00022801"/>
    </source>
</evidence>
<proteinExistence type="inferred from homology"/>
<dbReference type="OrthoDB" id="8480037at2"/>
<dbReference type="Proteomes" id="UP000321424">
    <property type="component" value="Unassembled WGS sequence"/>
</dbReference>
<dbReference type="InterPro" id="IPR029058">
    <property type="entry name" value="AB_hydrolase_fold"/>
</dbReference>
<dbReference type="SMART" id="SM00824">
    <property type="entry name" value="PKS_TE"/>
    <property type="match status" value="1"/>
</dbReference>
<evidence type="ECO:0000313" key="6">
    <source>
        <dbReference type="EMBL" id="GEM43813.1"/>
    </source>
</evidence>
<reference evidence="6 7" key="1">
    <citation type="submission" date="2019-07" db="EMBL/GenBank/DDBJ databases">
        <title>Whole genome shotgun sequence of Nocardia ninae NBRC 108245.</title>
        <authorList>
            <person name="Hosoyama A."/>
            <person name="Uohara A."/>
            <person name="Ohji S."/>
            <person name="Ichikawa N."/>
        </authorList>
    </citation>
    <scope>NUCLEOTIDE SEQUENCE [LARGE SCALE GENOMIC DNA]</scope>
    <source>
        <strain evidence="6 7">NBRC 108245</strain>
    </source>
</reference>
<dbReference type="AlphaFoldDB" id="A0A511MT99"/>
<organism evidence="6 7">
    <name type="scientific">Nocardia ninae NBRC 108245</name>
    <dbReference type="NCBI Taxonomy" id="1210091"/>
    <lineage>
        <taxon>Bacteria</taxon>
        <taxon>Bacillati</taxon>
        <taxon>Actinomycetota</taxon>
        <taxon>Actinomycetes</taxon>
        <taxon>Mycobacteriales</taxon>
        <taxon>Nocardiaceae</taxon>
        <taxon>Nocardia</taxon>
    </lineage>
</organism>
<dbReference type="SUPFAM" id="SSF53474">
    <property type="entry name" value="alpha/beta-Hydrolases"/>
    <property type="match status" value="1"/>
</dbReference>
<dbReference type="RefSeq" id="WP_147143067.1">
    <property type="nucleotide sequence ID" value="NZ_BJXA01000115.1"/>
</dbReference>
<dbReference type="Gene3D" id="3.40.50.1820">
    <property type="entry name" value="alpha/beta hydrolase"/>
    <property type="match status" value="1"/>
</dbReference>
<dbReference type="GO" id="GO:0016787">
    <property type="term" value="F:hydrolase activity"/>
    <property type="evidence" value="ECO:0007669"/>
    <property type="project" value="UniProtKB-KW"/>
</dbReference>
<dbReference type="PANTHER" id="PTHR11487">
    <property type="entry name" value="THIOESTERASE"/>
    <property type="match status" value="1"/>
</dbReference>
<feature type="domain" description="Thioesterase TesA-like" evidence="5">
    <location>
        <begin position="25"/>
        <end position="250"/>
    </location>
</feature>
<dbReference type="EMBL" id="BJXA01000115">
    <property type="protein sequence ID" value="GEM43813.1"/>
    <property type="molecule type" value="Genomic_DNA"/>
</dbReference>
<name>A0A511MT99_9NOCA</name>
<dbReference type="GO" id="GO:0008610">
    <property type="term" value="P:lipid biosynthetic process"/>
    <property type="evidence" value="ECO:0007669"/>
    <property type="project" value="TreeGrafter"/>
</dbReference>
<comment type="similarity">
    <text evidence="1">Belongs to the thioesterase family.</text>
</comment>
<evidence type="ECO:0000256" key="4">
    <source>
        <dbReference type="ARBA" id="ARBA00024293"/>
    </source>
</evidence>
<evidence type="ECO:0000256" key="2">
    <source>
        <dbReference type="ARBA" id="ARBA00015007"/>
    </source>
</evidence>
<comment type="catalytic activity">
    <reaction evidence="4">
        <text>a fatty acyl-CoA + H2O = a fatty acid + CoA + H(+)</text>
        <dbReference type="Rhea" id="RHEA:16781"/>
        <dbReference type="ChEBI" id="CHEBI:15377"/>
        <dbReference type="ChEBI" id="CHEBI:15378"/>
        <dbReference type="ChEBI" id="CHEBI:28868"/>
        <dbReference type="ChEBI" id="CHEBI:57287"/>
        <dbReference type="ChEBI" id="CHEBI:77636"/>
    </reaction>
</comment>
<gene>
    <name evidence="6" type="ORF">NN4_83320</name>
</gene>
<dbReference type="InterPro" id="IPR012223">
    <property type="entry name" value="TEII"/>
</dbReference>
<evidence type="ECO:0000256" key="1">
    <source>
        <dbReference type="ARBA" id="ARBA00007169"/>
    </source>
</evidence>
<keyword evidence="3" id="KW-0378">Hydrolase</keyword>
<dbReference type="InterPro" id="IPR001031">
    <property type="entry name" value="Thioesterase"/>
</dbReference>
<dbReference type="Pfam" id="PF00975">
    <property type="entry name" value="Thioesterase"/>
    <property type="match status" value="1"/>
</dbReference>
<sequence length="257" mass="28169">MGRTIESGEWLRILRSEATPRHHLLCFPPGGGPATAYRELAQHFGAGIAVAAVQYPGRQDRLGEAPITELAELADRIAEEVLRLGIIDRLALFGHSMGASVAFETARRLERRGQPVTILFASGRPAPSFVETQRVHLGSDAELIGELERLAADPAPIQMLRDEPSLAELVLPAVRGDYQAVETYRYTPGDPLTADIAALVSTEDPTMTPEQADEWRDFTTGTFDRATFSGGHFYLDERPAEVAEVVAEHLARDRTRA</sequence>
<keyword evidence="7" id="KW-1185">Reference proteome</keyword>
<comment type="caution">
    <text evidence="6">The sequence shown here is derived from an EMBL/GenBank/DDBJ whole genome shotgun (WGS) entry which is preliminary data.</text>
</comment>
<dbReference type="InterPro" id="IPR020802">
    <property type="entry name" value="TesA-like"/>
</dbReference>
<evidence type="ECO:0000313" key="7">
    <source>
        <dbReference type="Proteomes" id="UP000321424"/>
    </source>
</evidence>
<accession>A0A511MT99</accession>
<evidence type="ECO:0000259" key="5">
    <source>
        <dbReference type="SMART" id="SM00824"/>
    </source>
</evidence>
<protein>
    <recommendedName>
        <fullName evidence="2">Thioesterase TesA</fullName>
    </recommendedName>
</protein>